<dbReference type="Proteomes" id="UP000255168">
    <property type="component" value="Chromosome I"/>
</dbReference>
<dbReference type="Proteomes" id="UP000256710">
    <property type="component" value="Unassembled WGS sequence"/>
</dbReference>
<proteinExistence type="predicted"/>
<dbReference type="EMBL" id="OFTC01000028">
    <property type="protein sequence ID" value="SOZ37111.1"/>
    <property type="molecule type" value="Genomic_DNA"/>
</dbReference>
<dbReference type="EMBL" id="LT984806">
    <property type="protein sequence ID" value="SPD45689.1"/>
    <property type="molecule type" value="Genomic_DNA"/>
</dbReference>
<protein>
    <submittedName>
        <fullName evidence="2">Uncharacterized protein</fullName>
    </submittedName>
</protein>
<sequence>MSAIDTANIGPVATLHYKGPQVKNR</sequence>
<name>A0A375H5Z5_9BURK</name>
<dbReference type="AlphaFoldDB" id="A0A375H5Z5"/>
<gene>
    <name evidence="1" type="ORF">CBM2605_A60355</name>
    <name evidence="2" type="ORF">CBM2607_10626</name>
</gene>
<evidence type="ECO:0000313" key="3">
    <source>
        <dbReference type="Proteomes" id="UP000255168"/>
    </source>
</evidence>
<evidence type="ECO:0000313" key="2">
    <source>
        <dbReference type="EMBL" id="SPD45689.1"/>
    </source>
</evidence>
<evidence type="ECO:0000313" key="1">
    <source>
        <dbReference type="EMBL" id="SOZ37111.1"/>
    </source>
</evidence>
<accession>A0A375H5Z5</accession>
<reference evidence="3 4" key="1">
    <citation type="submission" date="2018-01" db="EMBL/GenBank/DDBJ databases">
        <authorList>
            <person name="Clerissi C."/>
        </authorList>
    </citation>
    <scope>NUCLEOTIDE SEQUENCE [LARGE SCALE GENOMIC DNA]</scope>
    <source>
        <strain evidence="1">Cupriavidus taiwanensis STM 6082</strain>
        <strain evidence="2">Cupriavidus taiwanensis STM 6160</strain>
    </source>
</reference>
<organism evidence="2 3">
    <name type="scientific">Cupriavidus neocaledonicus</name>
    <dbReference type="NCBI Taxonomy" id="1040979"/>
    <lineage>
        <taxon>Bacteria</taxon>
        <taxon>Pseudomonadati</taxon>
        <taxon>Pseudomonadota</taxon>
        <taxon>Betaproteobacteria</taxon>
        <taxon>Burkholderiales</taxon>
        <taxon>Burkholderiaceae</taxon>
        <taxon>Cupriavidus</taxon>
    </lineage>
</organism>
<evidence type="ECO:0000313" key="4">
    <source>
        <dbReference type="Proteomes" id="UP000256710"/>
    </source>
</evidence>
<keyword evidence="4" id="KW-1185">Reference proteome</keyword>